<dbReference type="EMBL" id="GBRH01244625">
    <property type="protein sequence ID" value="JAD53270.1"/>
    <property type="molecule type" value="Transcribed_RNA"/>
</dbReference>
<organism evidence="1">
    <name type="scientific">Arundo donax</name>
    <name type="common">Giant reed</name>
    <name type="synonym">Donax arundinaceus</name>
    <dbReference type="NCBI Taxonomy" id="35708"/>
    <lineage>
        <taxon>Eukaryota</taxon>
        <taxon>Viridiplantae</taxon>
        <taxon>Streptophyta</taxon>
        <taxon>Embryophyta</taxon>
        <taxon>Tracheophyta</taxon>
        <taxon>Spermatophyta</taxon>
        <taxon>Magnoliopsida</taxon>
        <taxon>Liliopsida</taxon>
        <taxon>Poales</taxon>
        <taxon>Poaceae</taxon>
        <taxon>PACMAD clade</taxon>
        <taxon>Arundinoideae</taxon>
        <taxon>Arundineae</taxon>
        <taxon>Arundo</taxon>
    </lineage>
</organism>
<sequence>MLTGLAPGTKGLWWSQCLLGGNCFGSRKISVY</sequence>
<evidence type="ECO:0000313" key="1">
    <source>
        <dbReference type="EMBL" id="JAD53270.1"/>
    </source>
</evidence>
<reference evidence="1" key="1">
    <citation type="submission" date="2014-09" db="EMBL/GenBank/DDBJ databases">
        <authorList>
            <person name="Magalhaes I.L.F."/>
            <person name="Oliveira U."/>
            <person name="Santos F.R."/>
            <person name="Vidigal T.H.D.A."/>
            <person name="Brescovit A.D."/>
            <person name="Santos A.J."/>
        </authorList>
    </citation>
    <scope>NUCLEOTIDE SEQUENCE</scope>
    <source>
        <tissue evidence="1">Shoot tissue taken approximately 20 cm above the soil surface</tissue>
    </source>
</reference>
<protein>
    <submittedName>
        <fullName evidence="1">Uncharacterized protein</fullName>
    </submittedName>
</protein>
<proteinExistence type="predicted"/>
<accession>A0A0A9AWI1</accession>
<reference evidence="1" key="2">
    <citation type="journal article" date="2015" name="Data Brief">
        <title>Shoot transcriptome of the giant reed, Arundo donax.</title>
        <authorList>
            <person name="Barrero R.A."/>
            <person name="Guerrero F.D."/>
            <person name="Moolhuijzen P."/>
            <person name="Goolsby J.A."/>
            <person name="Tidwell J."/>
            <person name="Bellgard S.E."/>
            <person name="Bellgard M.I."/>
        </authorList>
    </citation>
    <scope>NUCLEOTIDE SEQUENCE</scope>
    <source>
        <tissue evidence="1">Shoot tissue taken approximately 20 cm above the soil surface</tissue>
    </source>
</reference>
<dbReference type="AlphaFoldDB" id="A0A0A9AWI1"/>
<name>A0A0A9AWI1_ARUDO</name>